<accession>U2E555</accession>
<comment type="caution">
    <text evidence="5">The sequence shown here is derived from an EMBL/GenBank/DDBJ whole genome shotgun (WGS) entry which is preliminary data.</text>
</comment>
<evidence type="ECO:0000259" key="4">
    <source>
        <dbReference type="Pfam" id="PF26238"/>
    </source>
</evidence>
<evidence type="ECO:0000256" key="1">
    <source>
        <dbReference type="SAM" id="Phobius"/>
    </source>
</evidence>
<organism evidence="5 6">
    <name type="scientific">Halorhabdus tiamatea SARL4B</name>
    <dbReference type="NCBI Taxonomy" id="1033806"/>
    <lineage>
        <taxon>Archaea</taxon>
        <taxon>Methanobacteriati</taxon>
        <taxon>Methanobacteriota</taxon>
        <taxon>Stenosarchaea group</taxon>
        <taxon>Halobacteria</taxon>
        <taxon>Halobacteriales</taxon>
        <taxon>Haloarculaceae</taxon>
        <taxon>Halorhabdus</taxon>
    </lineage>
</organism>
<dbReference type="InterPro" id="IPR058675">
    <property type="entry name" value="DUF8054_C"/>
</dbReference>
<dbReference type="STRING" id="1033806.HTIA_2713"/>
<dbReference type="InterPro" id="IPR058674">
    <property type="entry name" value="DUF8054_N"/>
</dbReference>
<reference evidence="5 6" key="1">
    <citation type="journal article" date="2011" name="J. Bacteriol.">
        <title>Genome sequence of Halorhabdus tiamatea, the first archaeon isolated from a deep-sea anoxic brine lake.</title>
        <authorList>
            <person name="Antunes A."/>
            <person name="Alam I."/>
            <person name="Bajic V.B."/>
            <person name="Stingl U."/>
        </authorList>
    </citation>
    <scope>NUCLEOTIDE SEQUENCE [LARGE SCALE GENOMIC DNA]</scope>
    <source>
        <strain evidence="5 6">SARL4B</strain>
    </source>
</reference>
<dbReference type="Pfam" id="PF26237">
    <property type="entry name" value="DUF8054_C"/>
    <property type="match status" value="1"/>
</dbReference>
<dbReference type="Proteomes" id="UP000003861">
    <property type="component" value="Unassembled WGS sequence"/>
</dbReference>
<feature type="domain" description="DUF8054" evidence="3">
    <location>
        <begin position="228"/>
        <end position="268"/>
    </location>
</feature>
<protein>
    <submittedName>
        <fullName evidence="5">Uncharacterized protein</fullName>
    </submittedName>
</protein>
<dbReference type="eggNOG" id="arCOG08109">
    <property type="taxonomic scope" value="Archaea"/>
</dbReference>
<dbReference type="Pfam" id="PF26236">
    <property type="entry name" value="DUF8054_N"/>
    <property type="match status" value="1"/>
</dbReference>
<feature type="transmembrane region" description="Helical" evidence="1">
    <location>
        <begin position="21"/>
        <end position="45"/>
    </location>
</feature>
<feature type="transmembrane region" description="Helical" evidence="1">
    <location>
        <begin position="51"/>
        <end position="73"/>
    </location>
</feature>
<dbReference type="AlphaFoldDB" id="U2E555"/>
<reference evidence="5 6" key="2">
    <citation type="journal article" date="2013" name="PLoS ONE">
        <title>INDIGO - INtegrated Data Warehouse of MIcrobial GenOmes with Examples from the Red Sea Extremophiles.</title>
        <authorList>
            <person name="Alam I."/>
            <person name="Antunes A."/>
            <person name="Kamau A.A."/>
            <person name="Ba Alawi W."/>
            <person name="Kalkatawi M."/>
            <person name="Stingl U."/>
            <person name="Bajic V.B."/>
        </authorList>
    </citation>
    <scope>NUCLEOTIDE SEQUENCE [LARGE SCALE GENOMIC DNA]</scope>
    <source>
        <strain evidence="5 6">SARL4B</strain>
    </source>
</reference>
<keyword evidence="1" id="KW-1133">Transmembrane helix</keyword>
<gene>
    <name evidence="5" type="ORF">HLRTI_000909</name>
</gene>
<dbReference type="EMBL" id="AFNT02000007">
    <property type="protein sequence ID" value="ERJ07051.1"/>
    <property type="molecule type" value="Genomic_DNA"/>
</dbReference>
<feature type="domain" description="DUF8054" evidence="4">
    <location>
        <begin position="110"/>
        <end position="224"/>
    </location>
</feature>
<dbReference type="InterPro" id="IPR058775">
    <property type="entry name" value="DUF8054_M"/>
</dbReference>
<dbReference type="Pfam" id="PF26238">
    <property type="entry name" value="DUF8054_M"/>
    <property type="match status" value="1"/>
</dbReference>
<keyword evidence="1" id="KW-0472">Membrane</keyword>
<evidence type="ECO:0000313" key="5">
    <source>
        <dbReference type="EMBL" id="ERJ07051.1"/>
    </source>
</evidence>
<evidence type="ECO:0000259" key="2">
    <source>
        <dbReference type="Pfam" id="PF26236"/>
    </source>
</evidence>
<keyword evidence="1" id="KW-0812">Transmembrane</keyword>
<evidence type="ECO:0000313" key="6">
    <source>
        <dbReference type="Proteomes" id="UP000003861"/>
    </source>
</evidence>
<proteinExistence type="predicted"/>
<sequence length="280" mass="30143">MGWLPLERYRRPEYTGANRCLPCTVVNSVIAVVIGNTTFTLLVGLNTRPTLAATVAIGVIAIAGVQIWLRGYLLPGTPTLSARYFPPWVLRAFGKEPFVVDGTRSESGIDTERPLAGANAVRFGERTAYGTLEDTFADEWQAAIEDLASVETTVVDVFDVDGAVQIDERGNHVILTLDGRPFGRWVSRAALLADLGAGRVLASRYDGWGELETAERGQVLAQLRRYIDACPACAGEAVSSLDSATSCCREYEVVTVSCSDCGTRLSEVPVAAVDEHEAVS</sequence>
<evidence type="ECO:0000259" key="3">
    <source>
        <dbReference type="Pfam" id="PF26237"/>
    </source>
</evidence>
<dbReference type="OrthoDB" id="292134at2157"/>
<feature type="domain" description="DUF8054" evidence="2">
    <location>
        <begin position="6"/>
        <end position="96"/>
    </location>
</feature>
<name>U2E555_9EURY</name>